<name>A0ABQ6BRI6_9NEIS</name>
<dbReference type="RefSeq" id="WP_169338584.1">
    <property type="nucleotide sequence ID" value="NZ_BSOZ01000014.1"/>
</dbReference>
<keyword evidence="6" id="KW-1185">Reference proteome</keyword>
<dbReference type="InterPro" id="IPR001775">
    <property type="entry name" value="GspD/PilQ"/>
</dbReference>
<reference evidence="6" key="1">
    <citation type="journal article" date="2019" name="Int. J. Syst. Evol. Microbiol.">
        <title>The Global Catalogue of Microorganisms (GCM) 10K type strain sequencing project: providing services to taxonomists for standard genome sequencing and annotation.</title>
        <authorList>
            <consortium name="The Broad Institute Genomics Platform"/>
            <consortium name="The Broad Institute Genome Sequencing Center for Infectious Disease"/>
            <person name="Wu L."/>
            <person name="Ma J."/>
        </authorList>
    </citation>
    <scope>NUCLEOTIDE SEQUENCE [LARGE SCALE GENOMIC DNA]</scope>
    <source>
        <strain evidence="6">NBRC 104970</strain>
    </source>
</reference>
<keyword evidence="2" id="KW-0732">Signal</keyword>
<dbReference type="PANTHER" id="PTHR30332">
    <property type="entry name" value="PROBABLE GENERAL SECRETION PATHWAY PROTEIN D"/>
    <property type="match status" value="1"/>
</dbReference>
<evidence type="ECO:0000259" key="3">
    <source>
        <dbReference type="Pfam" id="PF00263"/>
    </source>
</evidence>
<comment type="caution">
    <text evidence="5">The sequence shown here is derived from an EMBL/GenBank/DDBJ whole genome shotgun (WGS) entry which is preliminary data.</text>
</comment>
<dbReference type="InterPro" id="IPR004846">
    <property type="entry name" value="T2SS/T3SS_dom"/>
</dbReference>
<feature type="chain" id="PRO_5047282981" evidence="2">
    <location>
        <begin position="29"/>
        <end position="559"/>
    </location>
</feature>
<dbReference type="PROSITE" id="PS51257">
    <property type="entry name" value="PROKAR_LIPOPROTEIN"/>
    <property type="match status" value="1"/>
</dbReference>
<evidence type="ECO:0000313" key="6">
    <source>
        <dbReference type="Proteomes" id="UP001156836"/>
    </source>
</evidence>
<dbReference type="Gene3D" id="3.55.50.30">
    <property type="match status" value="1"/>
</dbReference>
<evidence type="ECO:0000256" key="2">
    <source>
        <dbReference type="SAM" id="SignalP"/>
    </source>
</evidence>
<feature type="signal peptide" evidence="2">
    <location>
        <begin position="1"/>
        <end position="28"/>
    </location>
</feature>
<dbReference type="InterPro" id="IPR011514">
    <property type="entry name" value="Secretin_N_2"/>
</dbReference>
<feature type="domain" description="Secretin N-terminal" evidence="4">
    <location>
        <begin position="150"/>
        <end position="219"/>
    </location>
</feature>
<accession>A0ABQ6BRI6</accession>
<feature type="region of interest" description="Disordered" evidence="1">
    <location>
        <begin position="171"/>
        <end position="193"/>
    </location>
</feature>
<dbReference type="PRINTS" id="PR00811">
    <property type="entry name" value="BCTERIALGSPD"/>
</dbReference>
<sequence length="559" mass="60014">MTLPTHKAPGQIAARLILTLALGLSGCAADPVASPLADRHITRDALPAEPPQAMTRPAAKPAPTSPRPPLPRYSLVAERQPVATLLFALAHDAGVQLDLHPGVEGEVTLNAIDQTLVQLLERISAQTPLRWAFRHGVLRIQPDTPFVHSYQLDYPNLSRDLKANVMLANSVSSTGSGQTPTKGNSGNSSATRIDSVSENRFWQRIQSNLERLLDAPASGGSPGGNLVLIQPESGTVSVRAPQRLQRNVAGYLAQVQAGARRQVMIEATIVEVALSDRYQGGVDWSRLAAGVDGLSLGSVVLPATLAQPPYSVLSYHDEGGLLGGTFDLTLRLLEQFGRTRVLSSPRIVALNNQAALMKVVEEQVYFTLDIDEDKNTDGEIVGRSYASTLHTVPVGLVLQVIPQISAPGEILLNIRPTVTRISGYVEDPAVGLIAATEKLPVKSLVPVLQVREFDSTLRSGDGQVTVLGGLIQDTQDTRRDGLPGTRSLGWLGELFGYRDNRVGKNELVVFLRPRVLGTGDVAADLAASRPLLPDEDFFRHADDDTLSAWQAGRTARVAP</sequence>
<protein>
    <submittedName>
        <fullName evidence="5">Type II and III secretion system protein</fullName>
    </submittedName>
</protein>
<organism evidence="5 6">
    <name type="scientific">Chitiniphilus shinanonensis</name>
    <dbReference type="NCBI Taxonomy" id="553088"/>
    <lineage>
        <taxon>Bacteria</taxon>
        <taxon>Pseudomonadati</taxon>
        <taxon>Pseudomonadota</taxon>
        <taxon>Betaproteobacteria</taxon>
        <taxon>Neisseriales</taxon>
        <taxon>Chitinibacteraceae</taxon>
        <taxon>Chitiniphilus</taxon>
    </lineage>
</organism>
<proteinExistence type="predicted"/>
<dbReference type="Pfam" id="PF00263">
    <property type="entry name" value="Secretin"/>
    <property type="match status" value="1"/>
</dbReference>
<feature type="domain" description="Type II/III secretion system secretin-like" evidence="3">
    <location>
        <begin position="333"/>
        <end position="516"/>
    </location>
</feature>
<dbReference type="Proteomes" id="UP001156836">
    <property type="component" value="Unassembled WGS sequence"/>
</dbReference>
<dbReference type="PANTHER" id="PTHR30332:SF17">
    <property type="entry name" value="TYPE IV PILIATION SYSTEM PROTEIN DR_0774-RELATED"/>
    <property type="match status" value="1"/>
</dbReference>
<feature type="region of interest" description="Disordered" evidence="1">
    <location>
        <begin position="48"/>
        <end position="72"/>
    </location>
</feature>
<gene>
    <name evidence="5" type="ORF">GCM10007860_13740</name>
</gene>
<evidence type="ECO:0000313" key="5">
    <source>
        <dbReference type="EMBL" id="GLS04228.1"/>
    </source>
</evidence>
<evidence type="ECO:0000256" key="1">
    <source>
        <dbReference type="SAM" id="MobiDB-lite"/>
    </source>
</evidence>
<dbReference type="EMBL" id="BSOZ01000014">
    <property type="protein sequence ID" value="GLS04228.1"/>
    <property type="molecule type" value="Genomic_DNA"/>
</dbReference>
<dbReference type="Pfam" id="PF07655">
    <property type="entry name" value="Secretin_N_2"/>
    <property type="match status" value="1"/>
</dbReference>
<dbReference type="InterPro" id="IPR050810">
    <property type="entry name" value="Bact_Secretion_Sys_Channel"/>
</dbReference>
<evidence type="ECO:0000259" key="4">
    <source>
        <dbReference type="Pfam" id="PF07655"/>
    </source>
</evidence>